<evidence type="ECO:0000313" key="11">
    <source>
        <dbReference type="RefSeq" id="XP_033789100.1"/>
    </source>
</evidence>
<accession>A0A6P8PYW4</accession>
<evidence type="ECO:0000256" key="1">
    <source>
        <dbReference type="ARBA" id="ARBA00022737"/>
    </source>
</evidence>
<evidence type="ECO:0000256" key="5">
    <source>
        <dbReference type="SAM" id="SignalP"/>
    </source>
</evidence>
<dbReference type="InterPro" id="IPR012677">
    <property type="entry name" value="Nucleotide-bd_a/b_plait_sf"/>
</dbReference>
<dbReference type="Gene3D" id="3.30.70.330">
    <property type="match status" value="5"/>
</dbReference>
<dbReference type="RefSeq" id="XP_033789102.1">
    <property type="nucleotide sequence ID" value="XM_033933211.1"/>
</dbReference>
<feature type="domain" description="RRM" evidence="6">
    <location>
        <begin position="434"/>
        <end position="511"/>
    </location>
</feature>
<keyword evidence="1" id="KW-0677">Repeat</keyword>
<evidence type="ECO:0000256" key="4">
    <source>
        <dbReference type="SAM" id="MobiDB-lite"/>
    </source>
</evidence>
<protein>
    <submittedName>
        <fullName evidence="8 9">RNA-binding protein 12B-like isoform X1</fullName>
    </submittedName>
</protein>
<dbReference type="SMART" id="SM00360">
    <property type="entry name" value="RRM"/>
    <property type="match status" value="5"/>
</dbReference>
<dbReference type="AlphaFoldDB" id="A0A6P8PYW4"/>
<feature type="signal peptide" evidence="5">
    <location>
        <begin position="1"/>
        <end position="17"/>
    </location>
</feature>
<feature type="region of interest" description="Disordered" evidence="4">
    <location>
        <begin position="570"/>
        <end position="602"/>
    </location>
</feature>
<feature type="region of interest" description="Disordered" evidence="4">
    <location>
        <begin position="106"/>
        <end position="179"/>
    </location>
</feature>
<evidence type="ECO:0000256" key="3">
    <source>
        <dbReference type="PROSITE-ProRule" id="PRU00176"/>
    </source>
</evidence>
<evidence type="ECO:0000256" key="2">
    <source>
        <dbReference type="ARBA" id="ARBA00022884"/>
    </source>
</evidence>
<dbReference type="CDD" id="cd12748">
    <property type="entry name" value="RRM4_RBM12B"/>
    <property type="match status" value="1"/>
</dbReference>
<dbReference type="GeneID" id="117355123"/>
<dbReference type="SUPFAM" id="SSF54928">
    <property type="entry name" value="RNA-binding domain, RBD"/>
    <property type="match status" value="4"/>
</dbReference>
<sequence>MYLFVCRQLLLVELRMAVVIRLQGLPLVAGSTDIRTFFSGLNISNGGVHIIGGELGEAFIIFATDDDARLAMRRSGEFIKQSRMQLQLSSKSEMQSTIEMRWKRDEHGGREQMSAPRHYGPNIPGPTGDGNFSNTAPPMKRGMNKPGYVPSDRSDHTAGFNSGIRHDTDMSKPYYNQGRRDAQFDSDDLYVFLHGMPYSATEDEVRAFFHGLHVDGVIFLQHQGGPNVGRNNGDGLVKFATRKDALDAHRRNKEYMGSRFIEISQATKEQWKESGGFVAEDVGPTHIRSGERYKNRPRSRSPRNERPRSRSPHSQELYIHIRNLSYSVEKRDIIMFFQSLEVSDNQIKFLYDNHNNRTRDGFVMFKNERDYRIALGLHGEPLNHRRVYIYPISVNAMLERIESSGNKELTLRDQSGEEDMADNGFQDAPMGPRLYLYIRNFPFDVTKVEVQKFFVGFSLNDDDICLLYDDKGVGLGEALVKFPTEELAAHAENLNRRRFLGTEVLLQRISQEQVREFGINAFPGEHHDRIPDQPPFYGMDRVPRPGNARAPPMQPFRGPGDFRHGPEEFTGPPKNFRGPPPRMGFGSNRFNPRNNGREGYPERRFRPDYGVSGNSCGPAVIQLKNMPFSTNVNEILDFFYGYRVIPDSVSIRYNESGLPTGIATVAIENHNEAMAAVAELNDRPVGPRKVKLSLI</sequence>
<dbReference type="InterPro" id="IPR035979">
    <property type="entry name" value="RBD_domain_sf"/>
</dbReference>
<feature type="domain" description="RRM" evidence="6">
    <location>
        <begin position="619"/>
        <end position="695"/>
    </location>
</feature>
<evidence type="ECO:0000313" key="12">
    <source>
        <dbReference type="RefSeq" id="XP_033789101.1"/>
    </source>
</evidence>
<dbReference type="RefSeq" id="XP_033789097.1">
    <property type="nucleotide sequence ID" value="XM_033933206.1"/>
</dbReference>
<dbReference type="Pfam" id="PF00076">
    <property type="entry name" value="RRM_1"/>
    <property type="match status" value="3"/>
</dbReference>
<feature type="region of interest" description="Disordered" evidence="4">
    <location>
        <begin position="280"/>
        <end position="314"/>
    </location>
</feature>
<evidence type="ECO:0000313" key="8">
    <source>
        <dbReference type="RefSeq" id="XP_033789097.1"/>
    </source>
</evidence>
<evidence type="ECO:0000313" key="9">
    <source>
        <dbReference type="RefSeq" id="XP_033789098.1"/>
    </source>
</evidence>
<dbReference type="RefSeq" id="XP_033789098.1">
    <property type="nucleotide sequence ID" value="XM_033933207.1"/>
</dbReference>
<dbReference type="OrthoDB" id="2588702at2759"/>
<keyword evidence="5" id="KW-0732">Signal</keyword>
<dbReference type="Proteomes" id="UP000515159">
    <property type="component" value="Chromosome 2"/>
</dbReference>
<name>A0A6P8PYW4_GEOSA</name>
<evidence type="ECO:0000259" key="6">
    <source>
        <dbReference type="PROSITE" id="PS50102"/>
    </source>
</evidence>
<feature type="domain" description="RRM" evidence="6">
    <location>
        <begin position="189"/>
        <end position="268"/>
    </location>
</feature>
<dbReference type="GO" id="GO:0003723">
    <property type="term" value="F:RNA binding"/>
    <property type="evidence" value="ECO:0007669"/>
    <property type="project" value="UniProtKB-UniRule"/>
</dbReference>
<dbReference type="InterPro" id="IPR047188">
    <property type="entry name" value="RRM4_RBM12B"/>
</dbReference>
<dbReference type="PANTHER" id="PTHR13976">
    <property type="entry name" value="HETEROGENEOUS NUCLEAR RIBONUCLEOPROTEIN-RELATED"/>
    <property type="match status" value="1"/>
</dbReference>
<evidence type="ECO:0000313" key="10">
    <source>
        <dbReference type="RefSeq" id="XP_033789099.1"/>
    </source>
</evidence>
<dbReference type="KEGG" id="gsh:117355123"/>
<organism evidence="7 10">
    <name type="scientific">Geotrypetes seraphini</name>
    <name type="common">Gaboon caecilian</name>
    <name type="synonym">Caecilia seraphini</name>
    <dbReference type="NCBI Taxonomy" id="260995"/>
    <lineage>
        <taxon>Eukaryota</taxon>
        <taxon>Metazoa</taxon>
        <taxon>Chordata</taxon>
        <taxon>Craniata</taxon>
        <taxon>Vertebrata</taxon>
        <taxon>Euteleostomi</taxon>
        <taxon>Amphibia</taxon>
        <taxon>Gymnophiona</taxon>
        <taxon>Geotrypetes</taxon>
    </lineage>
</organism>
<proteinExistence type="predicted"/>
<feature type="chain" id="PRO_5044653965" evidence="5">
    <location>
        <begin position="18"/>
        <end position="695"/>
    </location>
</feature>
<keyword evidence="2 3" id="KW-0694">RNA-binding</keyword>
<dbReference type="RefSeq" id="XP_033789101.1">
    <property type="nucleotide sequence ID" value="XM_033933210.1"/>
</dbReference>
<dbReference type="RefSeq" id="XP_033789099.1">
    <property type="nucleotide sequence ID" value="XM_033933208.1"/>
</dbReference>
<dbReference type="InterPro" id="IPR000504">
    <property type="entry name" value="RRM_dom"/>
</dbReference>
<dbReference type="PROSITE" id="PS50102">
    <property type="entry name" value="RRM"/>
    <property type="match status" value="3"/>
</dbReference>
<keyword evidence="7" id="KW-1185">Reference proteome</keyword>
<evidence type="ECO:0000313" key="13">
    <source>
        <dbReference type="RefSeq" id="XP_033789102.1"/>
    </source>
</evidence>
<dbReference type="RefSeq" id="XP_033789100.1">
    <property type="nucleotide sequence ID" value="XM_033933209.1"/>
</dbReference>
<reference evidence="8 9" key="1">
    <citation type="submission" date="2025-04" db="UniProtKB">
        <authorList>
            <consortium name="RefSeq"/>
        </authorList>
    </citation>
    <scope>IDENTIFICATION</scope>
</reference>
<dbReference type="InterPro" id="IPR050666">
    <property type="entry name" value="ESRP"/>
</dbReference>
<evidence type="ECO:0000313" key="7">
    <source>
        <dbReference type="Proteomes" id="UP000515159"/>
    </source>
</evidence>
<gene>
    <name evidence="8 9 10 11 12 13" type="primary">LOC117355123</name>
</gene>